<keyword evidence="2 6" id="KW-1003">Cell membrane</keyword>
<feature type="transmembrane region" description="Helical" evidence="6">
    <location>
        <begin position="168"/>
        <end position="189"/>
    </location>
</feature>
<keyword evidence="3 6" id="KW-0812">Transmembrane</keyword>
<dbReference type="InterPro" id="IPR032816">
    <property type="entry name" value="VTT_dom"/>
</dbReference>
<dbReference type="InterPro" id="IPR015414">
    <property type="entry name" value="TMEM64"/>
</dbReference>
<evidence type="ECO:0000256" key="6">
    <source>
        <dbReference type="RuleBase" id="RU366058"/>
    </source>
</evidence>
<dbReference type="Pfam" id="PF09335">
    <property type="entry name" value="VTT_dom"/>
    <property type="match status" value="1"/>
</dbReference>
<name>A0A926E060_9FIRM</name>
<feature type="transmembrane region" description="Helical" evidence="6">
    <location>
        <begin position="201"/>
        <end position="222"/>
    </location>
</feature>
<dbReference type="EMBL" id="JACRST010000009">
    <property type="protein sequence ID" value="MBC8546727.1"/>
    <property type="molecule type" value="Genomic_DNA"/>
</dbReference>
<dbReference type="GO" id="GO:0005886">
    <property type="term" value="C:plasma membrane"/>
    <property type="evidence" value="ECO:0007669"/>
    <property type="project" value="UniProtKB-SubCell"/>
</dbReference>
<feature type="transmembrane region" description="Helical" evidence="6">
    <location>
        <begin position="53"/>
        <end position="73"/>
    </location>
</feature>
<keyword evidence="9" id="KW-1185">Reference proteome</keyword>
<comment type="subcellular location">
    <subcellularLocation>
        <location evidence="1 6">Cell membrane</location>
        <topology evidence="1 6">Multi-pass membrane protein</topology>
    </subcellularLocation>
</comment>
<evidence type="ECO:0000256" key="1">
    <source>
        <dbReference type="ARBA" id="ARBA00004651"/>
    </source>
</evidence>
<feature type="transmembrane region" description="Helical" evidence="6">
    <location>
        <begin position="138"/>
        <end position="156"/>
    </location>
</feature>
<evidence type="ECO:0000256" key="2">
    <source>
        <dbReference type="ARBA" id="ARBA00022475"/>
    </source>
</evidence>
<evidence type="ECO:0000256" key="5">
    <source>
        <dbReference type="ARBA" id="ARBA00023136"/>
    </source>
</evidence>
<gene>
    <name evidence="8" type="ORF">H8711_07240</name>
</gene>
<sequence>MKEQTKRRFKLAGVILLLIVSAVLMIKLMPWFYSLRLPEVREEFKNYVASLGWKGVLLVLGIQVLQVVIAVLPGEPVELLAGMTFGIWGGLAICIVGLLIGTIMIFYLVRLLGKGFVEGIFSKKEVGRFSFLQNTKKLEVLTFLLFFIPGTPKDVLTYVAPLTKIRPINFFLIAILARIPSVITSTYAGQTFIDGEWWKTVGMFVLMGLIGIAGILINNSILDKNNGKERPKK</sequence>
<evidence type="ECO:0000259" key="7">
    <source>
        <dbReference type="Pfam" id="PF09335"/>
    </source>
</evidence>
<comment type="similarity">
    <text evidence="6">Belongs to the TVP38/TMEM64 family.</text>
</comment>
<proteinExistence type="inferred from homology"/>
<dbReference type="PANTHER" id="PTHR12677">
    <property type="entry name" value="GOLGI APPARATUS MEMBRANE PROTEIN TVP38-RELATED"/>
    <property type="match status" value="1"/>
</dbReference>
<dbReference type="RefSeq" id="WP_249282806.1">
    <property type="nucleotide sequence ID" value="NZ_JACRST010000009.1"/>
</dbReference>
<dbReference type="PANTHER" id="PTHR12677:SF59">
    <property type="entry name" value="GOLGI APPARATUS MEMBRANE PROTEIN TVP38-RELATED"/>
    <property type="match status" value="1"/>
</dbReference>
<evidence type="ECO:0000256" key="3">
    <source>
        <dbReference type="ARBA" id="ARBA00022692"/>
    </source>
</evidence>
<reference evidence="8" key="1">
    <citation type="submission" date="2020-08" db="EMBL/GenBank/DDBJ databases">
        <title>Genome public.</title>
        <authorList>
            <person name="Liu C."/>
            <person name="Sun Q."/>
        </authorList>
    </citation>
    <scope>NUCLEOTIDE SEQUENCE</scope>
    <source>
        <strain evidence="8">NSJ-31</strain>
    </source>
</reference>
<feature type="transmembrane region" description="Helical" evidence="6">
    <location>
        <begin position="12"/>
        <end position="33"/>
    </location>
</feature>
<evidence type="ECO:0000313" key="8">
    <source>
        <dbReference type="EMBL" id="MBC8546727.1"/>
    </source>
</evidence>
<keyword evidence="5 6" id="KW-0472">Membrane</keyword>
<protein>
    <recommendedName>
        <fullName evidence="6">TVP38/TMEM64 family membrane protein</fullName>
    </recommendedName>
</protein>
<dbReference type="AlphaFoldDB" id="A0A926E060"/>
<feature type="domain" description="VTT" evidence="7">
    <location>
        <begin position="72"/>
        <end position="190"/>
    </location>
</feature>
<evidence type="ECO:0000313" key="9">
    <source>
        <dbReference type="Proteomes" id="UP000653127"/>
    </source>
</evidence>
<organism evidence="8 9">
    <name type="scientific">Ligaoa zhengdingensis</name>
    <dbReference type="NCBI Taxonomy" id="2763658"/>
    <lineage>
        <taxon>Bacteria</taxon>
        <taxon>Bacillati</taxon>
        <taxon>Bacillota</taxon>
        <taxon>Clostridia</taxon>
        <taxon>Eubacteriales</taxon>
        <taxon>Oscillospiraceae</taxon>
        <taxon>Ligaoa</taxon>
    </lineage>
</organism>
<evidence type="ECO:0000256" key="4">
    <source>
        <dbReference type="ARBA" id="ARBA00022989"/>
    </source>
</evidence>
<dbReference type="Proteomes" id="UP000653127">
    <property type="component" value="Unassembled WGS sequence"/>
</dbReference>
<keyword evidence="4 6" id="KW-1133">Transmembrane helix</keyword>
<comment type="caution">
    <text evidence="8">The sequence shown here is derived from an EMBL/GenBank/DDBJ whole genome shotgun (WGS) entry which is preliminary data.</text>
</comment>
<feature type="transmembrane region" description="Helical" evidence="6">
    <location>
        <begin position="85"/>
        <end position="109"/>
    </location>
</feature>
<accession>A0A926E060</accession>